<proteinExistence type="predicted"/>
<reference evidence="10" key="2">
    <citation type="submission" date="2020-05" db="UniProtKB">
        <authorList>
            <consortium name="EnsemblMetazoa"/>
        </authorList>
    </citation>
    <scope>IDENTIFICATION</scope>
    <source>
        <strain evidence="10">WRAIR2</strain>
    </source>
</reference>
<dbReference type="STRING" id="7168.A0A182NQ28"/>
<protein>
    <recommendedName>
        <fullName evidence="12">WW domain-binding protein 4</fullName>
    </recommendedName>
</protein>
<dbReference type="Pfam" id="PF06220">
    <property type="entry name" value="zf-U1"/>
    <property type="match status" value="1"/>
</dbReference>
<dbReference type="GO" id="GO:0003723">
    <property type="term" value="F:RNA binding"/>
    <property type="evidence" value="ECO:0007669"/>
    <property type="project" value="TreeGrafter"/>
</dbReference>
<dbReference type="InterPro" id="IPR013085">
    <property type="entry name" value="U1-CZ_Znf_C2H2"/>
</dbReference>
<dbReference type="InterPro" id="IPR003604">
    <property type="entry name" value="Matrin/U1-like-C_Znf_C2H2"/>
</dbReference>
<dbReference type="Proteomes" id="UP000075884">
    <property type="component" value="Unassembled WGS sequence"/>
</dbReference>
<evidence type="ECO:0000256" key="2">
    <source>
        <dbReference type="ARBA" id="ARBA00022723"/>
    </source>
</evidence>
<dbReference type="EnsemblMetazoa" id="ADIR009763-RA">
    <property type="protein sequence ID" value="ADIR009763-PA"/>
    <property type="gene ID" value="ADIR009763"/>
</dbReference>
<sequence length="401" mass="46237">MADYWKSNDRKYCDFCKCWIADNKSSIQFHENGKRHQQNVQKRITEISRNSYKAQQEQNKIDADLKKMNDAAMKAYMQDISAGADISSRELHEKQKLDVANETTAQEEHLAGPSSNASGATDSRRPRPKKGREADPLYLPGIESDEESESSKGKAMIKKRRIEETTNATNESMWVEAENDEGFPYFWNVKTGESIWEPPKEGYMKKEEYEQLSKLAWQKQKESAASEAKYELENADEIAARLRRENMAQIFKHNRKIKEELEKKVDHAREAAATAEIHRSKNPYGTWEAVDTKQAQPMDLQLPITPAPLYVPSVAPEKTEPKFKEKIIDHVPLEAKATTSDSFMKKRKVQRNTRQRLDIVYLYDLRTCSVCLGPLKDLEELPIDFETYQKLARVGHSRSSR</sequence>
<feature type="domain" description="WW" evidence="8">
    <location>
        <begin position="168"/>
        <end position="201"/>
    </location>
</feature>
<feature type="coiled-coil region" evidence="6">
    <location>
        <begin position="225"/>
        <end position="278"/>
    </location>
</feature>
<evidence type="ECO:0000256" key="5">
    <source>
        <dbReference type="ARBA" id="ARBA00023242"/>
    </source>
</evidence>
<name>A0A182NQ28_9DIPT</name>
<dbReference type="SMART" id="SM00456">
    <property type="entry name" value="WW"/>
    <property type="match status" value="1"/>
</dbReference>
<feature type="domain" description="Matrin-type" evidence="9">
    <location>
        <begin position="11"/>
        <end position="42"/>
    </location>
</feature>
<dbReference type="SUPFAM" id="SSF51045">
    <property type="entry name" value="WW domain"/>
    <property type="match status" value="1"/>
</dbReference>
<dbReference type="PROSITE" id="PS50020">
    <property type="entry name" value="WW_DOMAIN_2"/>
    <property type="match status" value="1"/>
</dbReference>
<dbReference type="InterPro" id="IPR040023">
    <property type="entry name" value="WBP4"/>
</dbReference>
<keyword evidence="2" id="KW-0479">Metal-binding</keyword>
<dbReference type="CDD" id="cd00201">
    <property type="entry name" value="WW"/>
    <property type="match status" value="1"/>
</dbReference>
<evidence type="ECO:0000313" key="10">
    <source>
        <dbReference type="EnsemblMetazoa" id="ADIR009763-PA"/>
    </source>
</evidence>
<dbReference type="InterPro" id="IPR001202">
    <property type="entry name" value="WW_dom"/>
</dbReference>
<comment type="subcellular location">
    <subcellularLocation>
        <location evidence="1">Nucleus</location>
    </subcellularLocation>
</comment>
<dbReference type="VEuPathDB" id="VectorBase:ADIR009763"/>
<dbReference type="PANTHER" id="PTHR13173">
    <property type="entry name" value="WW DOMAIN BINDING PROTEIN 4"/>
    <property type="match status" value="1"/>
</dbReference>
<dbReference type="InterPro" id="IPR036020">
    <property type="entry name" value="WW_dom_sf"/>
</dbReference>
<dbReference type="SMART" id="SM00451">
    <property type="entry name" value="ZnF_U1"/>
    <property type="match status" value="1"/>
</dbReference>
<evidence type="ECO:0008006" key="12">
    <source>
        <dbReference type="Google" id="ProtNLM"/>
    </source>
</evidence>
<reference evidence="11" key="1">
    <citation type="submission" date="2013-03" db="EMBL/GenBank/DDBJ databases">
        <title>The Genome Sequence of Anopheles dirus WRAIR2.</title>
        <authorList>
            <consortium name="The Broad Institute Genomics Platform"/>
            <person name="Neafsey D.E."/>
            <person name="Walton C."/>
            <person name="Walker B."/>
            <person name="Young S.K."/>
            <person name="Zeng Q."/>
            <person name="Gargeya S."/>
            <person name="Fitzgerald M."/>
            <person name="Haas B."/>
            <person name="Abouelleil A."/>
            <person name="Allen A.W."/>
            <person name="Alvarado L."/>
            <person name="Arachchi H.M."/>
            <person name="Berlin A.M."/>
            <person name="Chapman S.B."/>
            <person name="Gainer-Dewar J."/>
            <person name="Goldberg J."/>
            <person name="Griggs A."/>
            <person name="Gujja S."/>
            <person name="Hansen M."/>
            <person name="Howarth C."/>
            <person name="Imamovic A."/>
            <person name="Ireland A."/>
            <person name="Larimer J."/>
            <person name="McCowan C."/>
            <person name="Murphy C."/>
            <person name="Pearson M."/>
            <person name="Poon T.W."/>
            <person name="Priest M."/>
            <person name="Roberts A."/>
            <person name="Saif S."/>
            <person name="Shea T."/>
            <person name="Sisk P."/>
            <person name="Sykes S."/>
            <person name="Wortman J."/>
            <person name="Nusbaum C."/>
            <person name="Birren B."/>
        </authorList>
    </citation>
    <scope>NUCLEOTIDE SEQUENCE [LARGE SCALE GENOMIC DNA]</scope>
    <source>
        <strain evidence="11">WRAIR2</strain>
    </source>
</reference>
<dbReference type="PANTHER" id="PTHR13173:SF10">
    <property type="entry name" value="WW DOMAIN-BINDING PROTEIN 4"/>
    <property type="match status" value="1"/>
</dbReference>
<keyword evidence="3" id="KW-0863">Zinc-finger</keyword>
<dbReference type="GO" id="GO:0071011">
    <property type="term" value="C:precatalytic spliceosome"/>
    <property type="evidence" value="ECO:0007669"/>
    <property type="project" value="TreeGrafter"/>
</dbReference>
<organism evidence="10 11">
    <name type="scientific">Anopheles dirus</name>
    <dbReference type="NCBI Taxonomy" id="7168"/>
    <lineage>
        <taxon>Eukaryota</taxon>
        <taxon>Metazoa</taxon>
        <taxon>Ecdysozoa</taxon>
        <taxon>Arthropoda</taxon>
        <taxon>Hexapoda</taxon>
        <taxon>Insecta</taxon>
        <taxon>Pterygota</taxon>
        <taxon>Neoptera</taxon>
        <taxon>Endopterygota</taxon>
        <taxon>Diptera</taxon>
        <taxon>Nematocera</taxon>
        <taxon>Culicoidea</taxon>
        <taxon>Culicidae</taxon>
        <taxon>Anophelinae</taxon>
        <taxon>Anopheles</taxon>
    </lineage>
</organism>
<keyword evidence="4" id="KW-0862">Zinc</keyword>
<evidence type="ECO:0000313" key="11">
    <source>
        <dbReference type="Proteomes" id="UP000075884"/>
    </source>
</evidence>
<dbReference type="Gene3D" id="2.20.70.10">
    <property type="match status" value="1"/>
</dbReference>
<evidence type="ECO:0000256" key="4">
    <source>
        <dbReference type="ARBA" id="ARBA00022833"/>
    </source>
</evidence>
<dbReference type="Pfam" id="PF00397">
    <property type="entry name" value="WW"/>
    <property type="match status" value="1"/>
</dbReference>
<dbReference type="PROSITE" id="PS50171">
    <property type="entry name" value="ZF_MATRIN"/>
    <property type="match status" value="1"/>
</dbReference>
<dbReference type="SUPFAM" id="SSF57667">
    <property type="entry name" value="beta-beta-alpha zinc fingers"/>
    <property type="match status" value="1"/>
</dbReference>
<dbReference type="Gene3D" id="3.30.160.60">
    <property type="entry name" value="Classic Zinc Finger"/>
    <property type="match status" value="1"/>
</dbReference>
<dbReference type="GO" id="GO:0008270">
    <property type="term" value="F:zinc ion binding"/>
    <property type="evidence" value="ECO:0007669"/>
    <property type="project" value="UniProtKB-KW"/>
</dbReference>
<dbReference type="AlphaFoldDB" id="A0A182NQ28"/>
<evidence type="ECO:0000259" key="9">
    <source>
        <dbReference type="PROSITE" id="PS50171"/>
    </source>
</evidence>
<keyword evidence="11" id="KW-1185">Reference proteome</keyword>
<dbReference type="GO" id="GO:0000398">
    <property type="term" value="P:mRNA splicing, via spliceosome"/>
    <property type="evidence" value="ECO:0007669"/>
    <property type="project" value="InterPro"/>
</dbReference>
<evidence type="ECO:0000259" key="8">
    <source>
        <dbReference type="PROSITE" id="PS50020"/>
    </source>
</evidence>
<evidence type="ECO:0000256" key="7">
    <source>
        <dbReference type="SAM" id="MobiDB-lite"/>
    </source>
</evidence>
<evidence type="ECO:0000256" key="3">
    <source>
        <dbReference type="ARBA" id="ARBA00022771"/>
    </source>
</evidence>
<evidence type="ECO:0000256" key="6">
    <source>
        <dbReference type="SAM" id="Coils"/>
    </source>
</evidence>
<accession>A0A182NQ28</accession>
<dbReference type="InterPro" id="IPR000690">
    <property type="entry name" value="Matrin/U1-C_Znf_C2H2"/>
</dbReference>
<keyword evidence="5" id="KW-0539">Nucleus</keyword>
<evidence type="ECO:0000256" key="1">
    <source>
        <dbReference type="ARBA" id="ARBA00004123"/>
    </source>
</evidence>
<feature type="region of interest" description="Disordered" evidence="7">
    <location>
        <begin position="103"/>
        <end position="158"/>
    </location>
</feature>
<keyword evidence="6" id="KW-0175">Coiled coil</keyword>
<dbReference type="InterPro" id="IPR036236">
    <property type="entry name" value="Znf_C2H2_sf"/>
</dbReference>